<dbReference type="Pfam" id="PF07934">
    <property type="entry name" value="OGG_N"/>
    <property type="match status" value="1"/>
</dbReference>
<dbReference type="GO" id="GO:0008534">
    <property type="term" value="F:oxidized purine nucleobase lesion DNA N-glycosylase activity"/>
    <property type="evidence" value="ECO:0007669"/>
    <property type="project" value="InterPro"/>
</dbReference>
<dbReference type="InterPro" id="IPR012904">
    <property type="entry name" value="OGG_N"/>
</dbReference>
<dbReference type="PANTHER" id="PTHR43003:SF12">
    <property type="entry name" value="DNA-3-METHYLADENINE GLYCOSYLASE"/>
    <property type="match status" value="1"/>
</dbReference>
<dbReference type="FunFam" id="1.10.340.30:FF:000004">
    <property type="entry name" value="DNA-3-methyladenine glycosylase II"/>
    <property type="match status" value="1"/>
</dbReference>
<accession>E0I852</accession>
<evidence type="ECO:0000313" key="8">
    <source>
        <dbReference type="EMBL" id="EFM11357.1"/>
    </source>
</evidence>
<dbReference type="GO" id="GO:0006307">
    <property type="term" value="P:DNA alkylation repair"/>
    <property type="evidence" value="ECO:0007669"/>
    <property type="project" value="TreeGrafter"/>
</dbReference>
<sequence length="298" mass="34164">MEDLFIAAPPYFSFTQNVSYLSRAADECLYRIEDNRIYRWIEVNGERIAVEISEANSAGEAGLRIRFQKEPTPEGRDGVIRFVREWFDMDRDLVPFYAMARQDHLLQEAAARFEGLRLIGIPDLFEAVCWGILGQQINLKFAYTLKKRFVEQYGAHTEWEGHTLWLFPQPSTVMALRVEDLTAMQITTRKAEYLINVARMVEAGELSKSALIAAGSVREAEKLLVGIRGIGPWTANYALMRCLRLTDAFPIDDVGLHLAIKHRLGLAEKPSVKAIREMTAAWKGWESYAVFYMWKTLY</sequence>
<dbReference type="GO" id="GO:0032131">
    <property type="term" value="F:alkylated DNA binding"/>
    <property type="evidence" value="ECO:0007669"/>
    <property type="project" value="TreeGrafter"/>
</dbReference>
<evidence type="ECO:0000259" key="7">
    <source>
        <dbReference type="SMART" id="SM00478"/>
    </source>
</evidence>
<name>E0I852_9BACL</name>
<dbReference type="GO" id="GO:0032993">
    <property type="term" value="C:protein-DNA complex"/>
    <property type="evidence" value="ECO:0007669"/>
    <property type="project" value="TreeGrafter"/>
</dbReference>
<evidence type="ECO:0000313" key="9">
    <source>
        <dbReference type="Proteomes" id="UP000005387"/>
    </source>
</evidence>
<comment type="similarity">
    <text evidence="2">Belongs to the alkylbase DNA glycosidase AlkA family.</text>
</comment>
<dbReference type="RefSeq" id="WP_006037814.1">
    <property type="nucleotide sequence ID" value="NZ_AEDD01000004.1"/>
</dbReference>
<dbReference type="SUPFAM" id="SSF48150">
    <property type="entry name" value="DNA-glycosylase"/>
    <property type="match status" value="1"/>
</dbReference>
<dbReference type="InterPro" id="IPR011257">
    <property type="entry name" value="DNA_glycosylase"/>
</dbReference>
<dbReference type="Gene3D" id="3.30.310.20">
    <property type="entry name" value="DNA-3-methyladenine glycosylase AlkA, N-terminal domain"/>
    <property type="match status" value="1"/>
</dbReference>
<evidence type="ECO:0000256" key="6">
    <source>
        <dbReference type="ARBA" id="ARBA00023204"/>
    </source>
</evidence>
<evidence type="ECO:0000256" key="4">
    <source>
        <dbReference type="ARBA" id="ARBA00022763"/>
    </source>
</evidence>
<dbReference type="InterPro" id="IPR037046">
    <property type="entry name" value="AlkA_N_sf"/>
</dbReference>
<dbReference type="Gene3D" id="1.10.1670.10">
    <property type="entry name" value="Helix-hairpin-Helix base-excision DNA repair enzymes (C-terminal)"/>
    <property type="match status" value="1"/>
</dbReference>
<dbReference type="EC" id="3.2.2.21" evidence="3"/>
<protein>
    <recommendedName>
        <fullName evidence="3">DNA-3-methyladenine glycosylase II</fullName>
        <ecNumber evidence="3">3.2.2.21</ecNumber>
    </recommendedName>
</protein>
<dbReference type="InterPro" id="IPR003265">
    <property type="entry name" value="HhH-GPD_domain"/>
</dbReference>
<dbReference type="InterPro" id="IPR023170">
    <property type="entry name" value="HhH_base_excis_C"/>
</dbReference>
<keyword evidence="5" id="KW-0378">Hydrolase</keyword>
<comment type="catalytic activity">
    <reaction evidence="1">
        <text>Hydrolysis of alkylated DNA, releasing 3-methyladenine, 3-methylguanine, 7-methylguanine and 7-methyladenine.</text>
        <dbReference type="EC" id="3.2.2.21"/>
    </reaction>
</comment>
<dbReference type="STRING" id="717606.PaecuDRAFT_1803"/>
<dbReference type="Proteomes" id="UP000005387">
    <property type="component" value="Unassembled WGS sequence"/>
</dbReference>
<dbReference type="InterPro" id="IPR051912">
    <property type="entry name" value="Alkylbase_DNA_Glycosylase/TA"/>
</dbReference>
<gene>
    <name evidence="8" type="ORF">PaecuDRAFT_1803</name>
</gene>
<dbReference type="PANTHER" id="PTHR43003">
    <property type="entry name" value="DNA-3-METHYLADENINE GLYCOSYLASE"/>
    <property type="match status" value="1"/>
</dbReference>
<dbReference type="Pfam" id="PF00730">
    <property type="entry name" value="HhH-GPD"/>
    <property type="match status" value="1"/>
</dbReference>
<reference evidence="8 9" key="1">
    <citation type="submission" date="2010-07" db="EMBL/GenBank/DDBJ databases">
        <title>The draft genome of Paenibacillus curdlanolyticus YK9.</title>
        <authorList>
            <consortium name="US DOE Joint Genome Institute (JGI-PGF)"/>
            <person name="Lucas S."/>
            <person name="Copeland A."/>
            <person name="Lapidus A."/>
            <person name="Cheng J.-F."/>
            <person name="Bruce D."/>
            <person name="Goodwin L."/>
            <person name="Pitluck S."/>
            <person name="Land M.L."/>
            <person name="Hauser L."/>
            <person name="Chang Y.-J."/>
            <person name="Jeffries C."/>
            <person name="Anderson I.J."/>
            <person name="Johnson E."/>
            <person name="Loganathan U."/>
            <person name="Mulhopadhyay B."/>
            <person name="Kyrpides N."/>
            <person name="Woyke T.J."/>
        </authorList>
    </citation>
    <scope>NUCLEOTIDE SEQUENCE [LARGE SCALE GENOMIC DNA]</scope>
    <source>
        <strain evidence="8 9">YK9</strain>
    </source>
</reference>
<dbReference type="GO" id="GO:0006289">
    <property type="term" value="P:nucleotide-excision repair"/>
    <property type="evidence" value="ECO:0007669"/>
    <property type="project" value="InterPro"/>
</dbReference>
<evidence type="ECO:0000256" key="2">
    <source>
        <dbReference type="ARBA" id="ARBA00010817"/>
    </source>
</evidence>
<dbReference type="Gene3D" id="1.10.340.30">
    <property type="entry name" value="Hypothetical protein, domain 2"/>
    <property type="match status" value="1"/>
</dbReference>
<evidence type="ECO:0000256" key="5">
    <source>
        <dbReference type="ARBA" id="ARBA00022801"/>
    </source>
</evidence>
<keyword evidence="6" id="KW-0234">DNA repair</keyword>
<dbReference type="OrthoDB" id="9785929at2"/>
<evidence type="ECO:0000256" key="1">
    <source>
        <dbReference type="ARBA" id="ARBA00000086"/>
    </source>
</evidence>
<dbReference type="eggNOG" id="COG0122">
    <property type="taxonomic scope" value="Bacteria"/>
</dbReference>
<dbReference type="SMART" id="SM00478">
    <property type="entry name" value="ENDO3c"/>
    <property type="match status" value="1"/>
</dbReference>
<dbReference type="CDD" id="cd00056">
    <property type="entry name" value="ENDO3c"/>
    <property type="match status" value="1"/>
</dbReference>
<keyword evidence="4" id="KW-0227">DNA damage</keyword>
<proteinExistence type="inferred from homology"/>
<dbReference type="GO" id="GO:0008725">
    <property type="term" value="F:DNA-3-methyladenine glycosylase activity"/>
    <property type="evidence" value="ECO:0007669"/>
    <property type="project" value="TreeGrafter"/>
</dbReference>
<dbReference type="AlphaFoldDB" id="E0I852"/>
<dbReference type="GO" id="GO:0005737">
    <property type="term" value="C:cytoplasm"/>
    <property type="evidence" value="ECO:0007669"/>
    <property type="project" value="TreeGrafter"/>
</dbReference>
<keyword evidence="9" id="KW-1185">Reference proteome</keyword>
<dbReference type="GO" id="GO:0043916">
    <property type="term" value="F:DNA-7-methylguanine glycosylase activity"/>
    <property type="evidence" value="ECO:0007669"/>
    <property type="project" value="TreeGrafter"/>
</dbReference>
<dbReference type="GO" id="GO:0006285">
    <property type="term" value="P:base-excision repair, AP site formation"/>
    <property type="evidence" value="ECO:0007669"/>
    <property type="project" value="TreeGrafter"/>
</dbReference>
<dbReference type="EMBL" id="AEDD01000004">
    <property type="protein sequence ID" value="EFM11357.1"/>
    <property type="molecule type" value="Genomic_DNA"/>
</dbReference>
<evidence type="ECO:0000256" key="3">
    <source>
        <dbReference type="ARBA" id="ARBA00012000"/>
    </source>
</evidence>
<feature type="domain" description="HhH-GPD" evidence="7">
    <location>
        <begin position="133"/>
        <end position="298"/>
    </location>
</feature>
<organism evidence="8 9">
    <name type="scientific">Paenibacillus curdlanolyticus YK9</name>
    <dbReference type="NCBI Taxonomy" id="717606"/>
    <lineage>
        <taxon>Bacteria</taxon>
        <taxon>Bacillati</taxon>
        <taxon>Bacillota</taxon>
        <taxon>Bacilli</taxon>
        <taxon>Bacillales</taxon>
        <taxon>Paenibacillaceae</taxon>
        <taxon>Paenibacillus</taxon>
    </lineage>
</organism>